<accession>A0ABU3AFE9</accession>
<dbReference type="CDD" id="cd08547">
    <property type="entry name" value="Type_II_cohesin"/>
    <property type="match status" value="1"/>
</dbReference>
<gene>
    <name evidence="1" type="ORF">RM706_16440</name>
</gene>
<keyword evidence="2" id="KW-1185">Reference proteome</keyword>
<feature type="non-terminal residue" evidence="1">
    <location>
        <position position="1"/>
    </location>
</feature>
<name>A0ABU3AFE9_9FLAO</name>
<dbReference type="Gene3D" id="2.60.40.680">
    <property type="match status" value="1"/>
</dbReference>
<comment type="caution">
    <text evidence="1">The sequence shown here is derived from an EMBL/GenBank/DDBJ whole genome shotgun (WGS) entry which is preliminary data.</text>
</comment>
<evidence type="ECO:0000313" key="2">
    <source>
        <dbReference type="Proteomes" id="UP001255246"/>
    </source>
</evidence>
<sequence>VQVTRTVNVSAAPVTDVFFVVNPEISNVTDGDTFSVTIQVQANDQPVDGSEVHLTFDSAIVEVSSLTPGGTLTLPLISETSDNTLGTIDYSVGSLSGPVSGTFDLLTIEFSAVGAGSTQLNFIDPDGAASTIATFGGNNVLTGTTNGLVNVDENPGLTITPDPILTNLLSNQTTTVDYVVDANDTTALPSSASMALIDDATSNPATWATTVSSADQGITYQVNFDATGLAPGTYTGTLTASGVAGYDDATAVVSLTVDPPPSLVITPNPINATVETEQSTTGSFTVGTSDESSLPGDLLLSAVDDATILTPTWLSFNPGNDGFEVDATDLPPGTYSATVTGTGTGYNDGTTVINLFVTAPEVTCARVAFDTGGGLAGSSTFGGGLFINNNSTSSVNIVSVSIDLSTAVFPNMLFDPIGTAGDATASCVEIIGQTGGDGSVGLTIPGNAGSGNDPDCVDPFSGEIVPGGYTVMTLDFTDFEPGEELNIEVDVDPLSIIGFNSAGNAGAVSGSELIGSTITVTYSDGTSATRQLYQVGASLVNSENFFNPETPQCVAPSLSVGGIAGNGIVSETDQIATITGPANAAVEVLVYGTTLEDLVIDPTTLDPFEMNKTQSLQALTTTLNGAGTNEVALDLTGTSDSMTYYIVATIIPATDGCGQGACDISNVVRIKLDENLEGTIWLEDFEDLSNGDVVDNGATAWSSARTGGTFEVLDGRFWTNVSGGVGTWTSEVIPIGGTVSLSMDVDDSDDNKESSDFVRALYILDGGTPVEFGFVNNDIDPQTFI</sequence>
<reference evidence="1 2" key="1">
    <citation type="submission" date="2023-09" db="EMBL/GenBank/DDBJ databases">
        <authorList>
            <person name="Rey-Velasco X."/>
        </authorList>
    </citation>
    <scope>NUCLEOTIDE SEQUENCE [LARGE SCALE GENOMIC DNA]</scope>
    <source>
        <strain evidence="1 2">F388</strain>
    </source>
</reference>
<dbReference type="Proteomes" id="UP001255246">
    <property type="component" value="Unassembled WGS sequence"/>
</dbReference>
<feature type="non-terminal residue" evidence="1">
    <location>
        <position position="785"/>
    </location>
</feature>
<organism evidence="1 2">
    <name type="scientific">Croceitalea rosinachiae</name>
    <dbReference type="NCBI Taxonomy" id="3075596"/>
    <lineage>
        <taxon>Bacteria</taxon>
        <taxon>Pseudomonadati</taxon>
        <taxon>Bacteroidota</taxon>
        <taxon>Flavobacteriia</taxon>
        <taxon>Flavobacteriales</taxon>
        <taxon>Flavobacteriaceae</taxon>
        <taxon>Croceitalea</taxon>
    </lineage>
</organism>
<dbReference type="SUPFAM" id="SSF49384">
    <property type="entry name" value="Carbohydrate-binding domain"/>
    <property type="match status" value="1"/>
</dbReference>
<proteinExistence type="predicted"/>
<evidence type="ECO:0000313" key="1">
    <source>
        <dbReference type="EMBL" id="MDT0608625.1"/>
    </source>
</evidence>
<protein>
    <submittedName>
        <fullName evidence="1">Cohesin domain-containing protein</fullName>
    </submittedName>
</protein>
<dbReference type="EMBL" id="JAVRHR010000014">
    <property type="protein sequence ID" value="MDT0608625.1"/>
    <property type="molecule type" value="Genomic_DNA"/>
</dbReference>
<dbReference type="RefSeq" id="WP_311353360.1">
    <property type="nucleotide sequence ID" value="NZ_JAVRHR010000014.1"/>
</dbReference>
<dbReference type="InterPro" id="IPR008965">
    <property type="entry name" value="CBM2/CBM3_carb-bd_dom_sf"/>
</dbReference>